<reference evidence="2 3" key="1">
    <citation type="journal article" date="2016" name="Antonie Van Leeuwenhoek">
        <title>Dongia soli sp. nov., isolated from soil from Dokdo, Korea.</title>
        <authorList>
            <person name="Kim D.U."/>
            <person name="Lee H."/>
            <person name="Kim H."/>
            <person name="Kim S.G."/>
            <person name="Ka J.O."/>
        </authorList>
    </citation>
    <scope>NUCLEOTIDE SEQUENCE [LARGE SCALE GENOMIC DNA]</scope>
    <source>
        <strain evidence="2 3">D78</strain>
    </source>
</reference>
<evidence type="ECO:0000256" key="1">
    <source>
        <dbReference type="SAM" id="Phobius"/>
    </source>
</evidence>
<keyword evidence="1" id="KW-0812">Transmembrane</keyword>
<dbReference type="EMBL" id="JAXCLW010000001">
    <property type="protein sequence ID" value="MDY0881338.1"/>
    <property type="molecule type" value="Genomic_DNA"/>
</dbReference>
<accession>A0ABU5E4W6</accession>
<feature type="transmembrane region" description="Helical" evidence="1">
    <location>
        <begin position="23"/>
        <end position="42"/>
    </location>
</feature>
<dbReference type="RefSeq" id="WP_320506407.1">
    <property type="nucleotide sequence ID" value="NZ_JAXCLW010000001.1"/>
</dbReference>
<keyword evidence="1" id="KW-0472">Membrane</keyword>
<organism evidence="2 3">
    <name type="scientific">Dongia soli</name>
    <dbReference type="NCBI Taxonomy" id="600628"/>
    <lineage>
        <taxon>Bacteria</taxon>
        <taxon>Pseudomonadati</taxon>
        <taxon>Pseudomonadota</taxon>
        <taxon>Alphaproteobacteria</taxon>
        <taxon>Rhodospirillales</taxon>
        <taxon>Dongiaceae</taxon>
        <taxon>Dongia</taxon>
    </lineage>
</organism>
<name>A0ABU5E4W6_9PROT</name>
<evidence type="ECO:0000313" key="2">
    <source>
        <dbReference type="EMBL" id="MDY0881338.1"/>
    </source>
</evidence>
<dbReference type="Gene3D" id="1.20.5.160">
    <property type="entry name" value="Bacterial aa3 type cytochrome c oxidase subunit IV"/>
    <property type="match status" value="1"/>
</dbReference>
<keyword evidence="3" id="KW-1185">Reference proteome</keyword>
<evidence type="ECO:0008006" key="4">
    <source>
        <dbReference type="Google" id="ProtNLM"/>
    </source>
</evidence>
<dbReference type="InterPro" id="IPR036596">
    <property type="entry name" value="Cyt-C_aa3_sf"/>
</dbReference>
<evidence type="ECO:0000313" key="3">
    <source>
        <dbReference type="Proteomes" id="UP001279642"/>
    </source>
</evidence>
<keyword evidence="1" id="KW-1133">Transmembrane helix</keyword>
<protein>
    <recommendedName>
        <fullName evidence="4">Aa3 type cytochrome c oxidase subunit IV</fullName>
    </recommendedName>
</protein>
<comment type="caution">
    <text evidence="2">The sequence shown here is derived from an EMBL/GenBank/DDBJ whole genome shotgun (WGS) entry which is preliminary data.</text>
</comment>
<gene>
    <name evidence="2" type="ORF">SMD27_00645</name>
</gene>
<sequence>MSSSINDQILASRQQTWNGFCKLMLWGAILAAISVAVAVAFAY</sequence>
<proteinExistence type="predicted"/>
<dbReference type="Proteomes" id="UP001279642">
    <property type="component" value="Unassembled WGS sequence"/>
</dbReference>